<dbReference type="SUPFAM" id="SSF55149">
    <property type="entry name" value="Pepsin inhibitor-3"/>
    <property type="match status" value="1"/>
</dbReference>
<dbReference type="InterPro" id="IPR010480">
    <property type="entry name" value="Pepsin-I3"/>
</dbReference>
<feature type="domain" description="Pepsin inhibitor-3-like repeated" evidence="7">
    <location>
        <begin position="54"/>
        <end position="110"/>
    </location>
</feature>
<dbReference type="Proteomes" id="UP000218231">
    <property type="component" value="Unassembled WGS sequence"/>
</dbReference>
<dbReference type="InterPro" id="IPR038412">
    <property type="entry name" value="Pepsin-I3_sf"/>
</dbReference>
<dbReference type="Gene3D" id="3.30.1120.50">
    <property type="entry name" value="Pepsin inhibitor-3"/>
    <property type="match status" value="1"/>
</dbReference>
<evidence type="ECO:0000313" key="8">
    <source>
        <dbReference type="EMBL" id="PAV90490.1"/>
    </source>
</evidence>
<evidence type="ECO:0000256" key="5">
    <source>
        <dbReference type="ARBA" id="ARBA00023157"/>
    </source>
</evidence>
<gene>
    <name evidence="8" type="ORF">WR25_27144</name>
</gene>
<dbReference type="InterPro" id="IPR051901">
    <property type="entry name" value="Protease_Inhibitor_I33"/>
</dbReference>
<dbReference type="AlphaFoldDB" id="A0A2A2LWB1"/>
<keyword evidence="3" id="KW-0964">Secreted</keyword>
<evidence type="ECO:0000259" key="7">
    <source>
        <dbReference type="Pfam" id="PF06394"/>
    </source>
</evidence>
<feature type="chain" id="PRO_5011974212" description="Pepsin inhibitor-3-like repeated domain-containing protein" evidence="6">
    <location>
        <begin position="16"/>
        <end position="115"/>
    </location>
</feature>
<accession>A0A2A2LWB1</accession>
<dbReference type="EMBL" id="LIAE01006371">
    <property type="protein sequence ID" value="PAV90490.1"/>
    <property type="molecule type" value="Genomic_DNA"/>
</dbReference>
<proteinExistence type="inferred from homology"/>
<evidence type="ECO:0000313" key="9">
    <source>
        <dbReference type="Proteomes" id="UP000218231"/>
    </source>
</evidence>
<dbReference type="PANTHER" id="PTHR37969:SF4">
    <property type="entry name" value="PEPSIN INHIBITOR-3-LIKE REPEATED DOMAIN-CONTAINING PROTEIN"/>
    <property type="match status" value="1"/>
</dbReference>
<protein>
    <recommendedName>
        <fullName evidence="7">Pepsin inhibitor-3-like repeated domain-containing protein</fullName>
    </recommendedName>
</protein>
<keyword evidence="9" id="KW-1185">Reference proteome</keyword>
<dbReference type="OrthoDB" id="5807244at2759"/>
<evidence type="ECO:0000256" key="2">
    <source>
        <dbReference type="ARBA" id="ARBA00008019"/>
    </source>
</evidence>
<comment type="caution">
    <text evidence="8">The sequence shown here is derived from an EMBL/GenBank/DDBJ whole genome shotgun (WGS) entry which is preliminary data.</text>
</comment>
<evidence type="ECO:0000256" key="1">
    <source>
        <dbReference type="ARBA" id="ARBA00004613"/>
    </source>
</evidence>
<reference evidence="8 9" key="1">
    <citation type="journal article" date="2017" name="Curr. Biol.">
        <title>Genome architecture and evolution of a unichromosomal asexual nematode.</title>
        <authorList>
            <person name="Fradin H."/>
            <person name="Zegar C."/>
            <person name="Gutwein M."/>
            <person name="Lucas J."/>
            <person name="Kovtun M."/>
            <person name="Corcoran D."/>
            <person name="Baugh L.R."/>
            <person name="Kiontke K."/>
            <person name="Gunsalus K."/>
            <person name="Fitch D.H."/>
            <person name="Piano F."/>
        </authorList>
    </citation>
    <scope>NUCLEOTIDE SEQUENCE [LARGE SCALE GENOMIC DNA]</scope>
    <source>
        <strain evidence="8">PF1309</strain>
    </source>
</reference>
<comment type="subcellular location">
    <subcellularLocation>
        <location evidence="1">Secreted</location>
    </subcellularLocation>
</comment>
<name>A0A2A2LWB1_9BILA</name>
<sequence>MLVSLIALFISDASAQMNMGPVSIGCVVTKIEEAFDNAEERESTNSTVPPVPKRPMIPAFCTAPDTIMYIFGSCTIQNSRVYVGKTYARDLDQNEKKKMSEFQHKMAERQKVSEG</sequence>
<evidence type="ECO:0000256" key="3">
    <source>
        <dbReference type="ARBA" id="ARBA00022525"/>
    </source>
</evidence>
<keyword evidence="4 6" id="KW-0732">Signal</keyword>
<keyword evidence="5" id="KW-1015">Disulfide bond</keyword>
<evidence type="ECO:0000256" key="6">
    <source>
        <dbReference type="SAM" id="SignalP"/>
    </source>
</evidence>
<organism evidence="8 9">
    <name type="scientific">Diploscapter pachys</name>
    <dbReference type="NCBI Taxonomy" id="2018661"/>
    <lineage>
        <taxon>Eukaryota</taxon>
        <taxon>Metazoa</taxon>
        <taxon>Ecdysozoa</taxon>
        <taxon>Nematoda</taxon>
        <taxon>Chromadorea</taxon>
        <taxon>Rhabditida</taxon>
        <taxon>Rhabditina</taxon>
        <taxon>Rhabditomorpha</taxon>
        <taxon>Rhabditoidea</taxon>
        <taxon>Rhabditidae</taxon>
        <taxon>Diploscapter</taxon>
    </lineage>
</organism>
<dbReference type="PANTHER" id="PTHR37969">
    <property type="entry name" value="PROTEIN CBG07421-RELATED"/>
    <property type="match status" value="1"/>
</dbReference>
<feature type="signal peptide" evidence="6">
    <location>
        <begin position="1"/>
        <end position="15"/>
    </location>
</feature>
<dbReference type="Pfam" id="PF06394">
    <property type="entry name" value="Pepsin-I3"/>
    <property type="match status" value="1"/>
</dbReference>
<comment type="similarity">
    <text evidence="2">Belongs to the protease inhibitor I33 family.</text>
</comment>
<dbReference type="GO" id="GO:0005576">
    <property type="term" value="C:extracellular region"/>
    <property type="evidence" value="ECO:0007669"/>
    <property type="project" value="UniProtKB-SubCell"/>
</dbReference>
<evidence type="ECO:0000256" key="4">
    <source>
        <dbReference type="ARBA" id="ARBA00022729"/>
    </source>
</evidence>